<keyword evidence="3 8" id="KW-0028">Amino-acid biosynthesis</keyword>
<dbReference type="SUPFAM" id="SSF51735">
    <property type="entry name" value="NAD(P)-binding Rossmann-fold domains"/>
    <property type="match status" value="1"/>
</dbReference>
<feature type="binding site" evidence="8">
    <location>
        <position position="271"/>
    </location>
    <ligand>
        <name>shikimate</name>
        <dbReference type="ChEBI" id="CHEBI:36208"/>
    </ligand>
</feature>
<proteinExistence type="inferred from homology"/>
<dbReference type="SUPFAM" id="SSF55729">
    <property type="entry name" value="Acyl-CoA N-acyltransferases (Nat)"/>
    <property type="match status" value="1"/>
</dbReference>
<evidence type="ECO:0000313" key="11">
    <source>
        <dbReference type="Proteomes" id="UP000006457"/>
    </source>
</evidence>
<comment type="catalytic activity">
    <reaction evidence="7 8">
        <text>shikimate + NADP(+) = 3-dehydroshikimate + NADPH + H(+)</text>
        <dbReference type="Rhea" id="RHEA:17737"/>
        <dbReference type="ChEBI" id="CHEBI:15378"/>
        <dbReference type="ChEBI" id="CHEBI:16630"/>
        <dbReference type="ChEBI" id="CHEBI:36208"/>
        <dbReference type="ChEBI" id="CHEBI:57783"/>
        <dbReference type="ChEBI" id="CHEBI:58349"/>
        <dbReference type="EC" id="1.1.1.25"/>
    </reaction>
</comment>
<sequence length="454" mass="51106">MIATELHVNDKIYLKKVQLDDAKPLFAIISRQREYLGRWLPMIDKTHQLEDTEHFIQSLEHSNEWVFGIHYNCQLVGLISYTKIDYSNLKLDIGYWLSNTFQGKGIITQSLQALLDYAFNELYINRVQIKCATENIASKKIPQRLHFTFEGIERQGLLLSSGEFTDFEIYSMLSQQWKALKKGIDMDKYAVWGNPIAQSKSPAIHQYFAQQTQQVMEYTAILGDEQNFEQQIKDFFSKGAKGCNITAPFKERAYQLADQYSERALSAGACNTLKKLDNGKLYADNTDGAGLVSDLQRLGYLKPHQHILILGAGGATKGVLLPLLQAQQKILIANRSLSKAQELATKFSQYGQIQAVELAKIPVQKFDLVINATSLGLQGKTVDIHPEILQKATAVYDMQYAKDADTPFIALAKRLGVTNVSDGLGMLIGQAAHSFKLWRGIMPDVESLFNKNII</sequence>
<evidence type="ECO:0000313" key="10">
    <source>
        <dbReference type="EMBL" id="EIJ68535.1"/>
    </source>
</evidence>
<dbReference type="InterPro" id="IPR036291">
    <property type="entry name" value="NAD(P)-bd_dom_sf"/>
</dbReference>
<feature type="binding site" evidence="8">
    <location>
        <begin position="311"/>
        <end position="315"/>
    </location>
    <ligand>
        <name>NADP(+)</name>
        <dbReference type="ChEBI" id="CHEBI:58349"/>
    </ligand>
</feature>
<dbReference type="Pfam" id="PF08501">
    <property type="entry name" value="Shikimate_dh_N"/>
    <property type="match status" value="1"/>
</dbReference>
<feature type="domain" description="N-acetyltransferase" evidence="9">
    <location>
        <begin position="26"/>
        <end position="174"/>
    </location>
</feature>
<dbReference type="UniPathway" id="UPA00053">
    <property type="reaction ID" value="UER00087"/>
</dbReference>
<feature type="active site" description="Proton acceptor" evidence="8">
    <location>
        <position position="250"/>
    </location>
</feature>
<dbReference type="InterPro" id="IPR046346">
    <property type="entry name" value="Aminoacid_DH-like_N_sf"/>
</dbReference>
<dbReference type="GO" id="GO:0005829">
    <property type="term" value="C:cytosol"/>
    <property type="evidence" value="ECO:0007669"/>
    <property type="project" value="TreeGrafter"/>
</dbReference>
<comment type="subunit">
    <text evidence="8">Homodimer.</text>
</comment>
<comment type="caution">
    <text evidence="8">Lacks conserved residue(s) required for the propagation of feature annotation.</text>
</comment>
<dbReference type="GO" id="GO:0009073">
    <property type="term" value="P:aromatic amino acid family biosynthetic process"/>
    <property type="evidence" value="ECO:0007669"/>
    <property type="project" value="UniProtKB-KW"/>
</dbReference>
<dbReference type="Pfam" id="PF01488">
    <property type="entry name" value="Shikimate_DH"/>
    <property type="match status" value="1"/>
</dbReference>
<feature type="binding site" evidence="8">
    <location>
        <begin position="199"/>
        <end position="201"/>
    </location>
    <ligand>
        <name>shikimate</name>
        <dbReference type="ChEBI" id="CHEBI:36208"/>
    </ligand>
</feature>
<comment type="pathway">
    <text evidence="1 8">Metabolic intermediate biosynthesis; chorismate biosynthesis; chorismate from D-erythrose 4-phosphate and phosphoenolpyruvate: step 4/7.</text>
</comment>
<dbReference type="InterPro" id="IPR016181">
    <property type="entry name" value="Acyl_CoA_acyltransferase"/>
</dbReference>
<dbReference type="EMBL" id="AJSX01000036">
    <property type="protein sequence ID" value="EIJ68535.1"/>
    <property type="molecule type" value="Genomic_DNA"/>
</dbReference>
<comment type="function">
    <text evidence="8">Involved in the biosynthesis of the chorismate, which leads to the biosynthesis of aromatic amino acids. Catalyzes the reversible NADPH linked reduction of 3-dehydroshikimate (DHSA) to yield shikimate (SA).</text>
</comment>
<dbReference type="PANTHER" id="PTHR21089">
    <property type="entry name" value="SHIKIMATE DEHYDROGENASE"/>
    <property type="match status" value="1"/>
</dbReference>
<dbReference type="AlphaFoldDB" id="I3D9Z2"/>
<dbReference type="GO" id="GO:0009423">
    <property type="term" value="P:chorismate biosynthetic process"/>
    <property type="evidence" value="ECO:0007669"/>
    <property type="project" value="UniProtKB-UniRule"/>
</dbReference>
<evidence type="ECO:0000256" key="5">
    <source>
        <dbReference type="ARBA" id="ARBA00023002"/>
    </source>
</evidence>
<dbReference type="InterPro" id="IPR022893">
    <property type="entry name" value="Shikimate_DH_fam"/>
</dbReference>
<dbReference type="Pfam" id="PF13302">
    <property type="entry name" value="Acetyltransf_3"/>
    <property type="match status" value="1"/>
</dbReference>
<dbReference type="GO" id="GO:0016747">
    <property type="term" value="F:acyltransferase activity, transferring groups other than amino-acyl groups"/>
    <property type="evidence" value="ECO:0007669"/>
    <property type="project" value="InterPro"/>
</dbReference>
<evidence type="ECO:0000256" key="6">
    <source>
        <dbReference type="ARBA" id="ARBA00023141"/>
    </source>
</evidence>
<keyword evidence="4 8" id="KW-0521">NADP</keyword>
<dbReference type="Gene3D" id="3.40.50.720">
    <property type="entry name" value="NAD(P)-binding Rossmann-like Domain"/>
    <property type="match status" value="1"/>
</dbReference>
<dbReference type="InterPro" id="IPR000182">
    <property type="entry name" value="GNAT_dom"/>
</dbReference>
<dbReference type="InterPro" id="IPR006151">
    <property type="entry name" value="Shikm_DH/Glu-tRNA_Rdtase"/>
</dbReference>
<keyword evidence="5 8" id="KW-0560">Oxidoreductase</keyword>
<dbReference type="Gene3D" id="3.40.630.30">
    <property type="match status" value="1"/>
</dbReference>
<evidence type="ECO:0000256" key="3">
    <source>
        <dbReference type="ARBA" id="ARBA00022605"/>
    </source>
</evidence>
<feature type="binding site" evidence="8">
    <location>
        <position position="398"/>
    </location>
    <ligand>
        <name>NADP(+)</name>
        <dbReference type="ChEBI" id="CHEBI:58349"/>
    </ligand>
</feature>
<organism evidence="10 11">
    <name type="scientific">Pasteurella bettyae CCUG 2042</name>
    <dbReference type="NCBI Taxonomy" id="1095749"/>
    <lineage>
        <taxon>Bacteria</taxon>
        <taxon>Pseudomonadati</taxon>
        <taxon>Pseudomonadota</taxon>
        <taxon>Gammaproteobacteria</taxon>
        <taxon>Pasteurellales</taxon>
        <taxon>Pasteurellaceae</taxon>
        <taxon>Pasteurella</taxon>
    </lineage>
</organism>
<dbReference type="Pfam" id="PF18317">
    <property type="entry name" value="SDH_C"/>
    <property type="match status" value="1"/>
</dbReference>
<dbReference type="GO" id="GO:0008652">
    <property type="term" value="P:amino acid biosynthetic process"/>
    <property type="evidence" value="ECO:0007669"/>
    <property type="project" value="UniProtKB-KW"/>
</dbReference>
<dbReference type="eggNOG" id="COG0169">
    <property type="taxonomic scope" value="Bacteria"/>
</dbReference>
<dbReference type="OrthoDB" id="9776868at2"/>
<evidence type="ECO:0000259" key="9">
    <source>
        <dbReference type="PROSITE" id="PS51186"/>
    </source>
</evidence>
<dbReference type="NCBIfam" id="NF001310">
    <property type="entry name" value="PRK00258.1-2"/>
    <property type="match status" value="1"/>
</dbReference>
<dbReference type="PANTHER" id="PTHR21089:SF1">
    <property type="entry name" value="BIFUNCTIONAL 3-DEHYDROQUINATE DEHYDRATASE_SHIKIMATE DEHYDROGENASE, CHLOROPLASTIC"/>
    <property type="match status" value="1"/>
</dbReference>
<dbReference type="FunFam" id="3.40.50.10860:FF:000006">
    <property type="entry name" value="Shikimate dehydrogenase (NADP(+))"/>
    <property type="match status" value="1"/>
</dbReference>
<evidence type="ECO:0000256" key="4">
    <source>
        <dbReference type="ARBA" id="ARBA00022857"/>
    </source>
</evidence>
<dbReference type="GO" id="GO:0019632">
    <property type="term" value="P:shikimate metabolic process"/>
    <property type="evidence" value="ECO:0007669"/>
    <property type="project" value="InterPro"/>
</dbReference>
<name>I3D9Z2_9PAST</name>
<dbReference type="CDD" id="cd01065">
    <property type="entry name" value="NAD_bind_Shikimate_DH"/>
    <property type="match status" value="1"/>
</dbReference>
<dbReference type="HAMAP" id="MF_00222">
    <property type="entry name" value="Shikimate_DH_AroE"/>
    <property type="match status" value="1"/>
</dbReference>
<feature type="binding site" evidence="8">
    <location>
        <position position="400"/>
    </location>
    <ligand>
        <name>shikimate</name>
        <dbReference type="ChEBI" id="CHEBI:36208"/>
    </ligand>
</feature>
<accession>I3D9Z2</accession>
<evidence type="ECO:0000256" key="1">
    <source>
        <dbReference type="ARBA" id="ARBA00004871"/>
    </source>
</evidence>
<keyword evidence="11" id="KW-1185">Reference proteome</keyword>
<dbReference type="GO" id="GO:0004764">
    <property type="term" value="F:shikimate 3-dehydrogenase (NADP+) activity"/>
    <property type="evidence" value="ECO:0007669"/>
    <property type="project" value="UniProtKB-UniRule"/>
</dbReference>
<feature type="binding site" evidence="8">
    <location>
        <position position="423"/>
    </location>
    <ligand>
        <name>NADP(+)</name>
        <dbReference type="ChEBI" id="CHEBI:58349"/>
    </ligand>
</feature>
<comment type="similarity">
    <text evidence="8">Belongs to the shikimate dehydrogenase family.</text>
</comment>
<reference evidence="10 11" key="1">
    <citation type="submission" date="2012-03" db="EMBL/GenBank/DDBJ databases">
        <authorList>
            <person name="Harkins D.M."/>
            <person name="Madupu R."/>
            <person name="Durkin A.S."/>
            <person name="Torralba M."/>
            <person name="Methe B."/>
            <person name="Sutton G.G."/>
            <person name="Nelson K.E."/>
        </authorList>
    </citation>
    <scope>NUCLEOTIDE SEQUENCE [LARGE SCALE GENOMIC DNA]</scope>
    <source>
        <strain evidence="10 11">CCUG 2042</strain>
    </source>
</reference>
<protein>
    <recommendedName>
        <fullName evidence="2 8">Shikimate dehydrogenase (NADP(+))</fullName>
        <shortName evidence="8">SDH</shortName>
        <ecNumber evidence="2 8">1.1.1.25</ecNumber>
    </recommendedName>
</protein>
<dbReference type="InterPro" id="IPR011342">
    <property type="entry name" value="Shikimate_DH"/>
</dbReference>
<keyword evidence="6 8" id="KW-0057">Aromatic amino acid biosynthesis</keyword>
<dbReference type="NCBIfam" id="TIGR00507">
    <property type="entry name" value="aroE"/>
    <property type="match status" value="1"/>
</dbReference>
<dbReference type="eggNOG" id="COG1670">
    <property type="taxonomic scope" value="Bacteria"/>
</dbReference>
<gene>
    <name evidence="10" type="primary">aroE_2</name>
    <name evidence="8" type="synonym">aroE</name>
    <name evidence="10" type="ORF">HMPREF1052_1671</name>
</gene>
<evidence type="ECO:0000256" key="2">
    <source>
        <dbReference type="ARBA" id="ARBA00012962"/>
    </source>
</evidence>
<dbReference type="SUPFAM" id="SSF53223">
    <property type="entry name" value="Aminoacid dehydrogenase-like, N-terminal domain"/>
    <property type="match status" value="1"/>
</dbReference>
<dbReference type="Proteomes" id="UP000006457">
    <property type="component" value="Unassembled WGS sequence"/>
</dbReference>
<dbReference type="PATRIC" id="fig|1095749.3.peg.1586"/>
<comment type="caution">
    <text evidence="10">The sequence shown here is derived from an EMBL/GenBank/DDBJ whole genome shotgun (WGS) entry which is preliminary data.</text>
</comment>
<dbReference type="EC" id="1.1.1.25" evidence="2 8"/>
<dbReference type="InterPro" id="IPR013708">
    <property type="entry name" value="Shikimate_DH-bd_N"/>
</dbReference>
<dbReference type="Gene3D" id="3.40.50.10860">
    <property type="entry name" value="Leucine Dehydrogenase, chain A, domain 1"/>
    <property type="match status" value="1"/>
</dbReference>
<evidence type="ECO:0000256" key="7">
    <source>
        <dbReference type="ARBA" id="ARBA00049442"/>
    </source>
</evidence>
<feature type="binding site" evidence="8">
    <location>
        <position position="287"/>
    </location>
    <ligand>
        <name>shikimate</name>
        <dbReference type="ChEBI" id="CHEBI:36208"/>
    </ligand>
</feature>
<dbReference type="PROSITE" id="PS51186">
    <property type="entry name" value="GNAT"/>
    <property type="match status" value="1"/>
</dbReference>
<dbReference type="InterPro" id="IPR041121">
    <property type="entry name" value="SDH_C"/>
</dbReference>
<evidence type="ECO:0000256" key="8">
    <source>
        <dbReference type="HAMAP-Rule" id="MF_00222"/>
    </source>
</evidence>
<feature type="binding site" evidence="8">
    <location>
        <position position="246"/>
    </location>
    <ligand>
        <name>shikimate</name>
        <dbReference type="ChEBI" id="CHEBI:36208"/>
    </ligand>
</feature>
<dbReference type="GO" id="GO:0050661">
    <property type="term" value="F:NADP binding"/>
    <property type="evidence" value="ECO:0007669"/>
    <property type="project" value="InterPro"/>
</dbReference>
<feature type="binding site" evidence="8">
    <location>
        <position position="262"/>
    </location>
    <ligand>
        <name>NADP(+)</name>
        <dbReference type="ChEBI" id="CHEBI:58349"/>
    </ligand>
</feature>
<feature type="binding site" evidence="8">
    <location>
        <position position="430"/>
    </location>
    <ligand>
        <name>shikimate</name>
        <dbReference type="ChEBI" id="CHEBI:36208"/>
    </ligand>
</feature>